<sequence>MQKVTYQSALTKLTSNQSTIDLTQEKKYGFD</sequence>
<dbReference type="Proteomes" id="UP000324917">
    <property type="component" value="Unassembled WGS sequence"/>
</dbReference>
<organism evidence="1 2">
    <name type="scientific">Microcystis aeruginosa NIES-2520</name>
    <dbReference type="NCBI Taxonomy" id="2303982"/>
    <lineage>
        <taxon>Bacteria</taxon>
        <taxon>Bacillati</taxon>
        <taxon>Cyanobacteriota</taxon>
        <taxon>Cyanophyceae</taxon>
        <taxon>Oscillatoriophycideae</taxon>
        <taxon>Chroococcales</taxon>
        <taxon>Microcystaceae</taxon>
        <taxon>Microcystis</taxon>
    </lineage>
</organism>
<protein>
    <submittedName>
        <fullName evidence="1">Uncharacterized protein</fullName>
    </submittedName>
</protein>
<evidence type="ECO:0000313" key="1">
    <source>
        <dbReference type="EMBL" id="GCA78012.1"/>
    </source>
</evidence>
<accession>A0A5A5RY14</accession>
<gene>
    <name evidence="1" type="ORF">MiTe_04875</name>
</gene>
<dbReference type="AlphaFoldDB" id="A0A5A5RY14"/>
<name>A0A5A5RY14_MICAE</name>
<evidence type="ECO:0000313" key="2">
    <source>
        <dbReference type="Proteomes" id="UP000324917"/>
    </source>
</evidence>
<comment type="caution">
    <text evidence="1">The sequence shown here is derived from an EMBL/GenBank/DDBJ whole genome shotgun (WGS) entry which is preliminary data.</text>
</comment>
<dbReference type="EMBL" id="BHVP01000376">
    <property type="protein sequence ID" value="GCA78012.1"/>
    <property type="molecule type" value="Genomic_DNA"/>
</dbReference>
<reference evidence="1 2" key="1">
    <citation type="submission" date="2018-09" db="EMBL/GenBank/DDBJ databases">
        <title>Evolutionary history of phycoerythrin pigmentation in the water bloom-forming cyanobacterium Microcystis aeruginosa.</title>
        <authorList>
            <person name="Tanabe Y."/>
            <person name="Tanabe Y."/>
            <person name="Yamaguchi H."/>
        </authorList>
    </citation>
    <scope>NUCLEOTIDE SEQUENCE [LARGE SCALE GENOMIC DNA]</scope>
    <source>
        <strain evidence="1 2">NIES-2520</strain>
    </source>
</reference>
<proteinExistence type="predicted"/>